<keyword evidence="8" id="KW-1185">Reference proteome</keyword>
<proteinExistence type="predicted"/>
<keyword evidence="1" id="KW-0540">Nuclease</keyword>
<dbReference type="SMART" id="SM00318">
    <property type="entry name" value="SNc"/>
    <property type="match status" value="1"/>
</dbReference>
<dbReference type="Gene3D" id="2.40.50.90">
    <property type="match status" value="1"/>
</dbReference>
<feature type="region of interest" description="Disordered" evidence="4">
    <location>
        <begin position="52"/>
        <end position="75"/>
    </location>
</feature>
<comment type="caution">
    <text evidence="7">The sequence shown here is derived from an EMBL/GenBank/DDBJ whole genome shotgun (WGS) entry which is preliminary data.</text>
</comment>
<evidence type="ECO:0000259" key="6">
    <source>
        <dbReference type="PROSITE" id="PS50830"/>
    </source>
</evidence>
<dbReference type="PANTHER" id="PTHR12302:SF3">
    <property type="entry name" value="SERINE_THREONINE-PROTEIN KINASE 31"/>
    <property type="match status" value="1"/>
</dbReference>
<accession>A0ABS2QXZ3</accession>
<dbReference type="SUPFAM" id="SSF50199">
    <property type="entry name" value="Staphylococcal nuclease"/>
    <property type="match status" value="1"/>
</dbReference>
<keyword evidence="2" id="KW-0255">Endonuclease</keyword>
<dbReference type="GO" id="GO:1990599">
    <property type="term" value="F:3' overhang single-stranded DNA endodeoxyribonuclease activity"/>
    <property type="evidence" value="ECO:0007669"/>
    <property type="project" value="UniProtKB-EC"/>
</dbReference>
<reference evidence="7 8" key="1">
    <citation type="submission" date="2021-01" db="EMBL/GenBank/DDBJ databases">
        <title>Genomic Encyclopedia of Type Strains, Phase IV (KMG-IV): sequencing the most valuable type-strain genomes for metagenomic binning, comparative biology and taxonomic classification.</title>
        <authorList>
            <person name="Goeker M."/>
        </authorList>
    </citation>
    <scope>NUCLEOTIDE SEQUENCE [LARGE SCALE GENOMIC DNA]</scope>
    <source>
        <strain evidence="7 8">DSM 104297</strain>
    </source>
</reference>
<keyword evidence="3 7" id="KW-0378">Hydrolase</keyword>
<sequence length="199" mass="21942">MKKQIVSALLSTSLLLGITAPTYAHPGRTDGNGGHTCRTNCENWGLNYGQYHNHNSGAPTTKPKQGTTVAPKKAEAQPTTVKVTYIRNGSAIRGYVNGKATTINLIGVKLSNNLSQNLAHDFLQRKILNQTVTLEFDKVKYDKQGNLWAYVHVGKNMINQTLVREGYARAVTNSANNKYATTLSKYEKEAATFKKGIWK</sequence>
<evidence type="ECO:0000256" key="1">
    <source>
        <dbReference type="ARBA" id="ARBA00022722"/>
    </source>
</evidence>
<gene>
    <name evidence="7" type="ORF">JOC83_003201</name>
</gene>
<dbReference type="PROSITE" id="PS50830">
    <property type="entry name" value="TNASE_3"/>
    <property type="match status" value="1"/>
</dbReference>
<dbReference type="NCBIfam" id="NF033223">
    <property type="entry name" value="YHYH_alt"/>
    <property type="match status" value="1"/>
</dbReference>
<evidence type="ECO:0000256" key="4">
    <source>
        <dbReference type="SAM" id="MobiDB-lite"/>
    </source>
</evidence>
<dbReference type="EC" id="3.1.31.1" evidence="7"/>
<dbReference type="EMBL" id="JAFBFC010000006">
    <property type="protein sequence ID" value="MBM7704346.1"/>
    <property type="molecule type" value="Genomic_DNA"/>
</dbReference>
<dbReference type="Proteomes" id="UP000809829">
    <property type="component" value="Unassembled WGS sequence"/>
</dbReference>
<feature type="compositionally biased region" description="Polar residues" evidence="4">
    <location>
        <begin position="52"/>
        <end position="68"/>
    </location>
</feature>
<dbReference type="InterPro" id="IPR047773">
    <property type="entry name" value="YHYH_dom_bact"/>
</dbReference>
<feature type="chain" id="PRO_5047052889" evidence="5">
    <location>
        <begin position="25"/>
        <end position="199"/>
    </location>
</feature>
<dbReference type="InterPro" id="IPR035437">
    <property type="entry name" value="SNase_OB-fold_sf"/>
</dbReference>
<organism evidence="7 8">
    <name type="scientific">Priestia iocasae</name>
    <dbReference type="NCBI Taxonomy" id="2291674"/>
    <lineage>
        <taxon>Bacteria</taxon>
        <taxon>Bacillati</taxon>
        <taxon>Bacillota</taxon>
        <taxon>Bacilli</taxon>
        <taxon>Bacillales</taxon>
        <taxon>Bacillaceae</taxon>
        <taxon>Priestia</taxon>
    </lineage>
</organism>
<keyword evidence="5" id="KW-0732">Signal</keyword>
<evidence type="ECO:0000313" key="8">
    <source>
        <dbReference type="Proteomes" id="UP000809829"/>
    </source>
</evidence>
<dbReference type="InterPro" id="IPR016071">
    <property type="entry name" value="Staphylococal_nuclease_OB-fold"/>
</dbReference>
<dbReference type="RefSeq" id="WP_205188347.1">
    <property type="nucleotide sequence ID" value="NZ_JAFBFC010000006.1"/>
</dbReference>
<evidence type="ECO:0000256" key="3">
    <source>
        <dbReference type="ARBA" id="ARBA00022801"/>
    </source>
</evidence>
<feature type="domain" description="TNase-like" evidence="6">
    <location>
        <begin position="77"/>
        <end position="199"/>
    </location>
</feature>
<evidence type="ECO:0000256" key="2">
    <source>
        <dbReference type="ARBA" id="ARBA00022759"/>
    </source>
</evidence>
<evidence type="ECO:0000313" key="7">
    <source>
        <dbReference type="EMBL" id="MBM7704346.1"/>
    </source>
</evidence>
<evidence type="ECO:0000256" key="5">
    <source>
        <dbReference type="SAM" id="SignalP"/>
    </source>
</evidence>
<dbReference type="Pfam" id="PF00565">
    <property type="entry name" value="SNase"/>
    <property type="match status" value="1"/>
</dbReference>
<name>A0ABS2QXZ3_9BACI</name>
<feature type="signal peptide" evidence="5">
    <location>
        <begin position="1"/>
        <end position="24"/>
    </location>
</feature>
<dbReference type="PANTHER" id="PTHR12302">
    <property type="entry name" value="EBNA2 BINDING PROTEIN P100"/>
    <property type="match status" value="1"/>
</dbReference>
<protein>
    <submittedName>
        <fullName evidence="7">Micrococcal nuclease</fullName>
        <ecNumber evidence="7">3.1.31.1</ecNumber>
    </submittedName>
</protein>